<dbReference type="AlphaFoldDB" id="A0A9P8DPQ0"/>
<feature type="region of interest" description="Disordered" evidence="1">
    <location>
        <begin position="1"/>
        <end position="36"/>
    </location>
</feature>
<feature type="compositionally biased region" description="Acidic residues" evidence="1">
    <location>
        <begin position="19"/>
        <end position="31"/>
    </location>
</feature>
<dbReference type="Proteomes" id="UP000827133">
    <property type="component" value="Unassembled WGS sequence"/>
</dbReference>
<evidence type="ECO:0000313" key="2">
    <source>
        <dbReference type="EMBL" id="KAG9506019.1"/>
    </source>
</evidence>
<dbReference type="GeneID" id="68310850"/>
<gene>
    <name evidence="2" type="ORF">J7337_002993</name>
</gene>
<protein>
    <submittedName>
        <fullName evidence="2">Uncharacterized protein</fullName>
    </submittedName>
</protein>
<dbReference type="KEGG" id="fmu:J7337_002993"/>
<dbReference type="EMBL" id="JAHBCI010000002">
    <property type="protein sequence ID" value="KAG9506019.1"/>
    <property type="molecule type" value="Genomic_DNA"/>
</dbReference>
<comment type="caution">
    <text evidence="2">The sequence shown here is derived from an EMBL/GenBank/DDBJ whole genome shotgun (WGS) entry which is preliminary data.</text>
</comment>
<accession>A0A9P8DPQ0</accession>
<keyword evidence="3" id="KW-1185">Reference proteome</keyword>
<organism evidence="2 3">
    <name type="scientific">Fusarium musae</name>
    <dbReference type="NCBI Taxonomy" id="1042133"/>
    <lineage>
        <taxon>Eukaryota</taxon>
        <taxon>Fungi</taxon>
        <taxon>Dikarya</taxon>
        <taxon>Ascomycota</taxon>
        <taxon>Pezizomycotina</taxon>
        <taxon>Sordariomycetes</taxon>
        <taxon>Hypocreomycetidae</taxon>
        <taxon>Hypocreales</taxon>
        <taxon>Nectriaceae</taxon>
        <taxon>Fusarium</taxon>
    </lineage>
</organism>
<evidence type="ECO:0000256" key="1">
    <source>
        <dbReference type="SAM" id="MobiDB-lite"/>
    </source>
</evidence>
<reference evidence="2" key="1">
    <citation type="journal article" date="2021" name="Mol. Plant Microbe Interact.">
        <title>Telomere to telomere genome assembly of Fusarium musae F31, causal agent of crown rot disease of banana.</title>
        <authorList>
            <person name="Degradi L."/>
            <person name="Tava V."/>
            <person name="Kunova A."/>
            <person name="Cortesi P."/>
            <person name="Saracchi M."/>
            <person name="Pasquali M."/>
        </authorList>
    </citation>
    <scope>NUCLEOTIDE SEQUENCE</scope>
    <source>
        <strain evidence="2">F31</strain>
    </source>
</reference>
<evidence type="ECO:0000313" key="3">
    <source>
        <dbReference type="Proteomes" id="UP000827133"/>
    </source>
</evidence>
<dbReference type="RefSeq" id="XP_044685018.1">
    <property type="nucleotide sequence ID" value="XM_044820718.1"/>
</dbReference>
<sequence length="149" mass="16652">MSDSGEQEMIDSLGTAPEQDVESDEEEEEITIDWAPRLRRDKQKPSSDLSHFVPNGQIAINAANVRRFNDKFVMNVLQRLEVEDLTAAFLRSVPDVVKSVLGADNFSPTDLLYLPLVDGSFKLWGVYIDIAMRVDTDEVTGIYVESSVA</sequence>
<name>A0A9P8DPQ0_9HYPO</name>
<proteinExistence type="predicted"/>